<organism evidence="3 4">
    <name type="scientific">Pelobacter propionicus (strain DSM 2379 / NBRC 103807 / OttBd1)</name>
    <dbReference type="NCBI Taxonomy" id="338966"/>
    <lineage>
        <taxon>Bacteria</taxon>
        <taxon>Pseudomonadati</taxon>
        <taxon>Thermodesulfobacteriota</taxon>
        <taxon>Desulfuromonadia</taxon>
        <taxon>Desulfuromonadales</taxon>
        <taxon>Desulfuromonadaceae</taxon>
        <taxon>Pelobacter</taxon>
    </lineage>
</organism>
<evidence type="ECO:0000256" key="2">
    <source>
        <dbReference type="SAM" id="MobiDB-lite"/>
    </source>
</evidence>
<dbReference type="KEGG" id="ppd:Ppro_3421"/>
<dbReference type="RefSeq" id="WP_011737230.1">
    <property type="nucleotide sequence ID" value="NC_008609.1"/>
</dbReference>
<feature type="compositionally biased region" description="Low complexity" evidence="2">
    <location>
        <begin position="211"/>
        <end position="222"/>
    </location>
</feature>
<dbReference type="SUPFAM" id="SSF52172">
    <property type="entry name" value="CheY-like"/>
    <property type="match status" value="1"/>
</dbReference>
<dbReference type="Gene3D" id="3.40.1550.10">
    <property type="entry name" value="CheC-like"/>
    <property type="match status" value="1"/>
</dbReference>
<proteinExistence type="predicted"/>
<dbReference type="HOGENOM" id="CLU_758119_0_0_7"/>
<dbReference type="SUPFAM" id="SSF103039">
    <property type="entry name" value="CheC-like"/>
    <property type="match status" value="1"/>
</dbReference>
<evidence type="ECO:0000313" key="3">
    <source>
        <dbReference type="EMBL" id="ABL01014.1"/>
    </source>
</evidence>
<dbReference type="EMBL" id="CP000482">
    <property type="protein sequence ID" value="ABL01014.1"/>
    <property type="molecule type" value="Genomic_DNA"/>
</dbReference>
<feature type="region of interest" description="Disordered" evidence="2">
    <location>
        <begin position="209"/>
        <end position="235"/>
    </location>
</feature>
<dbReference type="OrthoDB" id="5428968at2"/>
<reference evidence="3 4" key="1">
    <citation type="submission" date="2006-10" db="EMBL/GenBank/DDBJ databases">
        <title>Complete sequence of chromosome of Pelobacter propionicus DSM 2379.</title>
        <authorList>
            <consortium name="US DOE Joint Genome Institute"/>
            <person name="Copeland A."/>
            <person name="Lucas S."/>
            <person name="Lapidus A."/>
            <person name="Barry K."/>
            <person name="Detter J.C."/>
            <person name="Glavina del Rio T."/>
            <person name="Hammon N."/>
            <person name="Israni S."/>
            <person name="Dalin E."/>
            <person name="Tice H."/>
            <person name="Pitluck S."/>
            <person name="Saunders E."/>
            <person name="Brettin T."/>
            <person name="Bruce D."/>
            <person name="Han C."/>
            <person name="Tapia R."/>
            <person name="Schmutz J."/>
            <person name="Larimer F."/>
            <person name="Land M."/>
            <person name="Hauser L."/>
            <person name="Kyrpides N."/>
            <person name="Kim E."/>
            <person name="Lovley D."/>
            <person name="Richardson P."/>
        </authorList>
    </citation>
    <scope>NUCLEOTIDE SEQUENCE [LARGE SCALE GENOMIC DNA]</scope>
    <source>
        <strain evidence="4">DSM 2379 / NBRC 103807 / OttBd1</strain>
    </source>
</reference>
<protein>
    <submittedName>
        <fullName evidence="3">Response regulator receiver protein</fullName>
    </submittedName>
</protein>
<evidence type="ECO:0000256" key="1">
    <source>
        <dbReference type="ARBA" id="ARBA00022500"/>
    </source>
</evidence>
<dbReference type="AlphaFoldDB" id="A1AUJ3"/>
<dbReference type="GO" id="GO:0006935">
    <property type="term" value="P:chemotaxis"/>
    <property type="evidence" value="ECO:0007669"/>
    <property type="project" value="UniProtKB-KW"/>
</dbReference>
<dbReference type="InterPro" id="IPR028976">
    <property type="entry name" value="CheC-like_sf"/>
</dbReference>
<dbReference type="STRING" id="338966.Ppro_3421"/>
<keyword evidence="4" id="KW-1185">Reference proteome</keyword>
<sequence length="367" mass="40062">MDGYTTLHEMLESALKQAGEESGMLLGQDLSISLTDSLATNKTAYFGELDDSIFVIGVDSREAYVGQFYLVFSLRDAIVMSSTLLGIPPARIQEKRRLAIIENDDIDAFSEIGNMVNGSFNTVFQGTLPNKVHLKVLPPKKFVPDIDQLSEDEPIPENEYLMFRSRLEMADQELNYLDVLIPVSLGNQFDPPPEPVEQVAHDTVEGDEPVAAEAAPVSPEEGVAGGGAPPVSGEEGVDSIVLLQDDGDARRLLADAVTFTGFQVVEGTLDDNIKDLFSGRNVRLVIIGSVDADDRELAVCIKVMALRQDSPPPIMMSAERWTRTAALKALKYGARDIALTPCSEDELAAKVRRCCKLADQHPLDKQL</sequence>
<accession>A1AUJ3</accession>
<dbReference type="eggNOG" id="COG3706">
    <property type="taxonomic scope" value="Bacteria"/>
</dbReference>
<keyword evidence="1" id="KW-0145">Chemotaxis</keyword>
<dbReference type="InterPro" id="IPR011006">
    <property type="entry name" value="CheY-like_superfamily"/>
</dbReference>
<name>A1AUJ3_PELPD</name>
<dbReference type="Proteomes" id="UP000006732">
    <property type="component" value="Chromosome"/>
</dbReference>
<gene>
    <name evidence="3" type="ordered locus">Ppro_3421</name>
</gene>
<dbReference type="Gene3D" id="3.40.50.2300">
    <property type="match status" value="1"/>
</dbReference>
<evidence type="ECO:0000313" key="4">
    <source>
        <dbReference type="Proteomes" id="UP000006732"/>
    </source>
</evidence>